<sequence length="140" mass="16415">MRWCPLLEGEYQVKDHPEERHTNVWITVICEERRDKEVAHSWQNVQPDSANATVATKGDQDTAVERVHFGQTRQRKQHAATRTHNHQRLVRKENKKDKRIWRSLPRCGTARARCTGRGRKGASARCRWSHDLGLQKRPHP</sequence>
<comment type="caution">
    <text evidence="2">The sequence shown here is derived from an EMBL/GenBank/DDBJ whole genome shotgun (WGS) entry which is preliminary data.</text>
</comment>
<keyword evidence="3" id="KW-1185">Reference proteome</keyword>
<reference evidence="2" key="1">
    <citation type="journal article" date="2022" name="bioRxiv">
        <title>Sequencing and chromosome-scale assembly of the giantPleurodeles waltlgenome.</title>
        <authorList>
            <person name="Brown T."/>
            <person name="Elewa A."/>
            <person name="Iarovenko S."/>
            <person name="Subramanian E."/>
            <person name="Araus A.J."/>
            <person name="Petzold A."/>
            <person name="Susuki M."/>
            <person name="Suzuki K.-i.T."/>
            <person name="Hayashi T."/>
            <person name="Toyoda A."/>
            <person name="Oliveira C."/>
            <person name="Osipova E."/>
            <person name="Leigh N.D."/>
            <person name="Simon A."/>
            <person name="Yun M.H."/>
        </authorList>
    </citation>
    <scope>NUCLEOTIDE SEQUENCE</scope>
    <source>
        <strain evidence="2">20211129_DDA</strain>
        <tissue evidence="2">Liver</tissue>
    </source>
</reference>
<accession>A0AAV7PNY2</accession>
<evidence type="ECO:0000256" key="1">
    <source>
        <dbReference type="SAM" id="MobiDB-lite"/>
    </source>
</evidence>
<protein>
    <submittedName>
        <fullName evidence="2">Uncharacterized protein</fullName>
    </submittedName>
</protein>
<name>A0AAV7PNY2_PLEWA</name>
<proteinExistence type="predicted"/>
<dbReference type="Proteomes" id="UP001066276">
    <property type="component" value="Chromosome 7"/>
</dbReference>
<organism evidence="2 3">
    <name type="scientific">Pleurodeles waltl</name>
    <name type="common">Iberian ribbed newt</name>
    <dbReference type="NCBI Taxonomy" id="8319"/>
    <lineage>
        <taxon>Eukaryota</taxon>
        <taxon>Metazoa</taxon>
        <taxon>Chordata</taxon>
        <taxon>Craniata</taxon>
        <taxon>Vertebrata</taxon>
        <taxon>Euteleostomi</taxon>
        <taxon>Amphibia</taxon>
        <taxon>Batrachia</taxon>
        <taxon>Caudata</taxon>
        <taxon>Salamandroidea</taxon>
        <taxon>Salamandridae</taxon>
        <taxon>Pleurodelinae</taxon>
        <taxon>Pleurodeles</taxon>
    </lineage>
</organism>
<feature type="compositionally biased region" description="Basic residues" evidence="1">
    <location>
        <begin position="73"/>
        <end position="89"/>
    </location>
</feature>
<evidence type="ECO:0000313" key="3">
    <source>
        <dbReference type="Proteomes" id="UP001066276"/>
    </source>
</evidence>
<dbReference type="EMBL" id="JANPWB010000011">
    <property type="protein sequence ID" value="KAJ1129067.1"/>
    <property type="molecule type" value="Genomic_DNA"/>
</dbReference>
<evidence type="ECO:0000313" key="2">
    <source>
        <dbReference type="EMBL" id="KAJ1129067.1"/>
    </source>
</evidence>
<gene>
    <name evidence="2" type="ORF">NDU88_007438</name>
</gene>
<dbReference type="AlphaFoldDB" id="A0AAV7PNY2"/>
<feature type="region of interest" description="Disordered" evidence="1">
    <location>
        <begin position="70"/>
        <end position="97"/>
    </location>
</feature>